<evidence type="ECO:0008006" key="4">
    <source>
        <dbReference type="Google" id="ProtNLM"/>
    </source>
</evidence>
<dbReference type="HOGENOM" id="CLU_803692_0_0_14"/>
<accession>M9WH03</accession>
<dbReference type="PROSITE" id="PS51257">
    <property type="entry name" value="PROKAR_LIPOPROTEIN"/>
    <property type="match status" value="1"/>
</dbReference>
<evidence type="ECO:0000256" key="1">
    <source>
        <dbReference type="SAM" id="MobiDB-lite"/>
    </source>
</evidence>
<dbReference type="eggNOG" id="ENOG5031YI0">
    <property type="taxonomic scope" value="Bacteria"/>
</dbReference>
<dbReference type="RefSeq" id="WP_015587351.1">
    <property type="nucleotide sequence ID" value="NC_021083.1"/>
</dbReference>
<gene>
    <name evidence="2" type="ORF">MPUT9231_3130</name>
</gene>
<sequence length="353" mass="40021">MKKILGMLATLGLIATSGIATISCVRRVEIKKVYNNLSSIENKGVWKTSQAFVSRDELKEILTANGNGTNNVNKQYAINRLKALAANEFTDNKNKSWEDLQKADLVFYRETAVNVNNPNGLKELKKEDDFKDLDDTKDQKLKFIFKTNGGEQKTSQSLDVILLPNFFKMKTEVVSNSTLNIDKFETPIVIEYIGKSIVDVFREHLSWFEAFLTQNGVKDANIMNPQLENAIKNSSKFNELLISLSSYLSDAVRLANSESGRITPFGKNKTNFKYETRSSVIYNFLRQNPENTFKVVKGTLFNHNKLLESLNNFTFDKNEKELKINKADMNSNSTSSTTKKEIITKIGMSSKKK</sequence>
<organism evidence="2 3">
    <name type="scientific">Mycoplasma putrefaciens Mput9231</name>
    <dbReference type="NCBI Taxonomy" id="1292033"/>
    <lineage>
        <taxon>Bacteria</taxon>
        <taxon>Bacillati</taxon>
        <taxon>Mycoplasmatota</taxon>
        <taxon>Mollicutes</taxon>
        <taxon>Mycoplasmataceae</taxon>
        <taxon>Mycoplasma</taxon>
    </lineage>
</organism>
<dbReference type="KEGG" id="mput:MPUT9231_3130"/>
<proteinExistence type="predicted"/>
<reference evidence="2 3" key="1">
    <citation type="journal article" date="2013" name="Genome Announc.">
        <title>Complete Genome Sequence of Mycoplasma putrefaciens Strain 9231, One of the Agents of Contagious Agalactia in Goats.</title>
        <authorList>
            <person name="Dupuy V."/>
            <person name="Sirand-Pugnet P."/>
            <person name="Baranowski E."/>
            <person name="Barre A."/>
            <person name="Breton M."/>
            <person name="Couture C."/>
            <person name="Dordet-Frisoni E."/>
            <person name="Gaurivaud P."/>
            <person name="Jacob D."/>
            <person name="Lemaitre C."/>
            <person name="Manso-Silvan L."/>
            <person name="Nikolski M."/>
            <person name="Nouvel L.X."/>
            <person name="Poumarat F."/>
            <person name="Tardy F."/>
            <person name="Thebault P."/>
            <person name="Theil S."/>
            <person name="Citti C."/>
            <person name="Blanchard A."/>
            <person name="Thiaucourt F."/>
        </authorList>
    </citation>
    <scope>NUCLEOTIDE SEQUENCE [LARGE SCALE GENOMIC DNA]</scope>
    <source>
        <strain evidence="2">Mput9231</strain>
    </source>
</reference>
<dbReference type="AlphaFoldDB" id="M9WH03"/>
<feature type="region of interest" description="Disordered" evidence="1">
    <location>
        <begin position="328"/>
        <end position="353"/>
    </location>
</feature>
<evidence type="ECO:0000313" key="3">
    <source>
        <dbReference type="Proteomes" id="UP000012984"/>
    </source>
</evidence>
<dbReference type="EMBL" id="CP004357">
    <property type="protein sequence ID" value="AGJ90735.1"/>
    <property type="molecule type" value="Genomic_DNA"/>
</dbReference>
<protein>
    <recommendedName>
        <fullName evidence="4">Lipoprotein</fullName>
    </recommendedName>
</protein>
<keyword evidence="3" id="KW-1185">Reference proteome</keyword>
<evidence type="ECO:0000313" key="2">
    <source>
        <dbReference type="EMBL" id="AGJ90735.1"/>
    </source>
</evidence>
<dbReference type="PATRIC" id="fig|1292033.3.peg.308"/>
<dbReference type="OrthoDB" id="401275at2"/>
<name>M9WH03_9MOLU</name>
<dbReference type="Proteomes" id="UP000012984">
    <property type="component" value="Chromosome"/>
</dbReference>